<accession>A0A8B8R3P4</accession>
<dbReference type="Proteomes" id="UP000827889">
    <property type="component" value="Chromosome 1"/>
</dbReference>
<dbReference type="GO" id="GO:0030497">
    <property type="term" value="P:fatty acid elongation"/>
    <property type="evidence" value="ECO:0007669"/>
    <property type="project" value="TreeGrafter"/>
</dbReference>
<dbReference type="PROSITE" id="PS00455">
    <property type="entry name" value="AMP_BINDING"/>
    <property type="match status" value="1"/>
</dbReference>
<dbReference type="Gene3D" id="2.30.38.10">
    <property type="entry name" value="Luciferase, Domain 3"/>
    <property type="match status" value="1"/>
</dbReference>
<dbReference type="GeneID" id="115757225"/>
<dbReference type="GO" id="GO:0009507">
    <property type="term" value="C:chloroplast"/>
    <property type="evidence" value="ECO:0007669"/>
    <property type="project" value="TreeGrafter"/>
</dbReference>
<name>A0A8B8R3P4_9MYRT</name>
<dbReference type="InterPro" id="IPR052987">
    <property type="entry name" value="Chloroplast_AMP-bd_Enzymes"/>
</dbReference>
<proteinExistence type="predicted"/>
<dbReference type="AlphaFoldDB" id="A0A8B8R3P4"/>
<dbReference type="InterPro" id="IPR045851">
    <property type="entry name" value="AMP-bd_C_sf"/>
</dbReference>
<evidence type="ECO:0000313" key="3">
    <source>
        <dbReference type="RefSeq" id="XP_030553228.2"/>
    </source>
</evidence>
<dbReference type="RefSeq" id="XP_030553228.2">
    <property type="nucleotide sequence ID" value="XM_030697368.2"/>
</dbReference>
<dbReference type="SUPFAM" id="SSF56801">
    <property type="entry name" value="Acetyl-CoA synthetase-like"/>
    <property type="match status" value="1"/>
</dbReference>
<dbReference type="Pfam" id="PF23562">
    <property type="entry name" value="AMP-binding_C_3"/>
    <property type="match status" value="1"/>
</dbReference>
<sequence length="786" mass="87896">MLLGKSELHALRQSLSLSLRYADTIDACLSMLTSTVAPASPASKMATTTTTTTTTAAMAHALTSSFVATSLDRRRCFRFAFPRYYPAFGRPEFYSATCGVPSRHRPLRVSCQSKTDEKQMRRYSPILEGALLSTRDGLALDEWTAVPDIWRFSAEKYGDRIALVDPYHDPPSNMTYKQLEQEILNFSEGLRVIGVQPDEKLALYADNSCRWLIADQGIMATGAINVVRGSRSSVEELLQIYQHSESVALAVDSPELYNRIAEVFHDKASMKFVILLWGDKTSLSIRGTEEIPVFGYNEIIHLGQDSRKSQLSSNDTWNHDDYELISSDDVAALMYTSGTTGNPKGVMLTHQNLLHQIKNLWDIVPAVPEDRFLSMLPPWHAYERACEYFTFTHGVEQVYTTVRYLKEDLQRYQPHYLISVPLVYETLYSGIQKQLSTGSAARKLIALTFIRISMAFMDFKRIYEGKYLTMDQKEPSYLVSMLDCLLARIFAAILWPLHMLAKKIVYSKIHSAIGISKAGISGGGNLPTFIDRFFEAIGVTIQNGYGLTETSPVTAARRPTCNVLGSIGHPIRYTEIKIVHPETDELLPPGTKGIVKLRGPHVMKGYYKNPSATSLVLDASGWFNTGDVGWMAPHHSSGRSRRSGGVIVLEGRAKDTIVLSTGENVEPAELEEAAMRSSLIQQIVVIGQDQRRLGAIIVPNKEEALLAAKRMSIVDTNAMELSKEKMSSLVYEEVRTWTSECTFQIGPILIVDEPFTIDGGLMTPTMKIRRDSVVDLYKDQILRLYS</sequence>
<dbReference type="InterPro" id="IPR020845">
    <property type="entry name" value="AMP-binding_CS"/>
</dbReference>
<feature type="domain" description="AMP-dependent synthetase/ligase" evidence="1">
    <location>
        <begin position="153"/>
        <end position="607"/>
    </location>
</feature>
<dbReference type="InterPro" id="IPR000873">
    <property type="entry name" value="AMP-dep_synth/lig_dom"/>
</dbReference>
<gene>
    <name evidence="3" type="primary">LOC115757225</name>
</gene>
<organism evidence="2 3">
    <name type="scientific">Rhodamnia argentea</name>
    <dbReference type="NCBI Taxonomy" id="178133"/>
    <lineage>
        <taxon>Eukaryota</taxon>
        <taxon>Viridiplantae</taxon>
        <taxon>Streptophyta</taxon>
        <taxon>Embryophyta</taxon>
        <taxon>Tracheophyta</taxon>
        <taxon>Spermatophyta</taxon>
        <taxon>Magnoliopsida</taxon>
        <taxon>eudicotyledons</taxon>
        <taxon>Gunneridae</taxon>
        <taxon>Pentapetalae</taxon>
        <taxon>rosids</taxon>
        <taxon>malvids</taxon>
        <taxon>Myrtales</taxon>
        <taxon>Myrtaceae</taxon>
        <taxon>Myrtoideae</taxon>
        <taxon>Myrteae</taxon>
        <taxon>Australasian group</taxon>
        <taxon>Rhodamnia</taxon>
    </lineage>
</organism>
<dbReference type="InterPro" id="IPR042099">
    <property type="entry name" value="ANL_N_sf"/>
</dbReference>
<dbReference type="Gene3D" id="3.30.300.30">
    <property type="match status" value="1"/>
</dbReference>
<dbReference type="Gene3D" id="3.40.50.12780">
    <property type="entry name" value="N-terminal domain of ligase-like"/>
    <property type="match status" value="1"/>
</dbReference>
<reference evidence="3" key="2">
    <citation type="submission" date="2025-08" db="UniProtKB">
        <authorList>
            <consortium name="RefSeq"/>
        </authorList>
    </citation>
    <scope>IDENTIFICATION</scope>
    <source>
        <tissue evidence="3">Leaf</tissue>
    </source>
</reference>
<dbReference type="PANTHER" id="PTHR43813:SF1">
    <property type="entry name" value="ACYL-ACTIVATING ENZYME 16, CHLOROPLASTIC-RELATED"/>
    <property type="match status" value="1"/>
</dbReference>
<dbReference type="Pfam" id="PF00501">
    <property type="entry name" value="AMP-binding"/>
    <property type="match status" value="1"/>
</dbReference>
<dbReference type="GO" id="GO:0008922">
    <property type="term" value="F:long-chain fatty acid [acyl-carrier-protein] ligase activity"/>
    <property type="evidence" value="ECO:0007669"/>
    <property type="project" value="TreeGrafter"/>
</dbReference>
<dbReference type="PANTHER" id="PTHR43813">
    <property type="entry name" value="ACYL-ACTIVATING ENZYME 16, CHLOROPLASTIC-RELATED"/>
    <property type="match status" value="1"/>
</dbReference>
<protein>
    <submittedName>
        <fullName evidence="3">Probable acyl-activating enzyme 16, chloroplastic isoform X1</fullName>
    </submittedName>
</protein>
<evidence type="ECO:0000259" key="1">
    <source>
        <dbReference type="Pfam" id="PF00501"/>
    </source>
</evidence>
<dbReference type="Gene3D" id="3.40.50.980">
    <property type="match status" value="1"/>
</dbReference>
<dbReference type="KEGG" id="rarg:115757225"/>
<keyword evidence="2" id="KW-1185">Reference proteome</keyword>
<reference evidence="2" key="1">
    <citation type="submission" date="2025-05" db="UniProtKB">
        <authorList>
            <consortium name="RefSeq"/>
        </authorList>
    </citation>
    <scope>NUCLEOTIDE SEQUENCE [LARGE SCALE GENOMIC DNA]</scope>
</reference>
<evidence type="ECO:0000313" key="2">
    <source>
        <dbReference type="Proteomes" id="UP000827889"/>
    </source>
</evidence>